<gene>
    <name evidence="3" type="ORF">FEM03_07240</name>
</gene>
<evidence type="ECO:0000256" key="1">
    <source>
        <dbReference type="SAM" id="MobiDB-lite"/>
    </source>
</evidence>
<organism evidence="3 4">
    <name type="scientific">Phragmitibacter flavus</name>
    <dbReference type="NCBI Taxonomy" id="2576071"/>
    <lineage>
        <taxon>Bacteria</taxon>
        <taxon>Pseudomonadati</taxon>
        <taxon>Verrucomicrobiota</taxon>
        <taxon>Verrucomicrobiia</taxon>
        <taxon>Verrucomicrobiales</taxon>
        <taxon>Verrucomicrobiaceae</taxon>
        <taxon>Phragmitibacter</taxon>
    </lineage>
</organism>
<dbReference type="AlphaFoldDB" id="A0A5R8KG81"/>
<evidence type="ECO:0000313" key="4">
    <source>
        <dbReference type="Proteomes" id="UP000306196"/>
    </source>
</evidence>
<dbReference type="SUPFAM" id="SSF51004">
    <property type="entry name" value="C-terminal (heme d1) domain of cytochrome cd1-nitrite reductase"/>
    <property type="match status" value="1"/>
</dbReference>
<keyword evidence="4" id="KW-1185">Reference proteome</keyword>
<feature type="region of interest" description="Disordered" evidence="1">
    <location>
        <begin position="283"/>
        <end position="309"/>
    </location>
</feature>
<dbReference type="InterPro" id="IPR052956">
    <property type="entry name" value="Mesenchyme-surface_protein"/>
</dbReference>
<accession>A0A5R8KG81</accession>
<dbReference type="PANTHER" id="PTHR46928">
    <property type="entry name" value="MESENCHYME-SPECIFIC CELL SURFACE GLYCOPROTEIN"/>
    <property type="match status" value="1"/>
</dbReference>
<dbReference type="Proteomes" id="UP000306196">
    <property type="component" value="Unassembled WGS sequence"/>
</dbReference>
<dbReference type="InterPro" id="IPR055188">
    <property type="entry name" value="Choice_anch_I"/>
</dbReference>
<protein>
    <recommendedName>
        <fullName evidence="2">Choice-of-anchor I domain-containing protein</fullName>
    </recommendedName>
</protein>
<feature type="domain" description="Choice-of-anchor I" evidence="2">
    <location>
        <begin position="22"/>
        <end position="377"/>
    </location>
</feature>
<sequence length="393" mass="42646">MIPEDNARVRGWLVFFNYRTGERLGKGLEIGFHPDCVNFSQDGKYLLVANEGEFSPYASAPGSLSVIDLSSLKTADAESISQLKAEDHDFSACDLTGIRIHEFDVPKWHAIEPEYVTGLNDKAYVTLQENNAVAVFDLKHRRWEAIHSLGTLTQTIDANPNDKKADISQTVAGLPMPDTIVAFEHQGVVLIATANEGDARHDEFDVTTVATAPLSGSLASLSADENFKHLEISTLDGDTNGDGVIDVPTMFGTRSFSIWNGQSGELVHDSGSLEPLLLEKDPAPHNIDGGTPDNFDKRSAKKGPEPEALTVGETSGRRFLFVGLERQNGILMFDITDPNQAIFAAYVNTIEENLVAPESLLFLPESATPSGKPLLLGGYELHGGRIGVFEVIP</sequence>
<dbReference type="NCBIfam" id="NF038117">
    <property type="entry name" value="choice_anch_I"/>
    <property type="match status" value="1"/>
</dbReference>
<dbReference type="InterPro" id="IPR011048">
    <property type="entry name" value="Haem_d1_sf"/>
</dbReference>
<dbReference type="InterPro" id="IPR015943">
    <property type="entry name" value="WD40/YVTN_repeat-like_dom_sf"/>
</dbReference>
<reference evidence="3 4" key="1">
    <citation type="submission" date="2019-05" db="EMBL/GenBank/DDBJ databases">
        <title>Verrucobacter flavum gen. nov., sp. nov. a new member of the family Verrucomicrobiaceae.</title>
        <authorList>
            <person name="Szuroczki S."/>
            <person name="Abbaszade G."/>
            <person name="Szabo A."/>
            <person name="Felfoldi T."/>
            <person name="Schumann P."/>
            <person name="Boka K."/>
            <person name="Keki Z."/>
            <person name="Toumi M."/>
            <person name="Toth E."/>
        </authorList>
    </citation>
    <scope>NUCLEOTIDE SEQUENCE [LARGE SCALE GENOMIC DNA]</scope>
    <source>
        <strain evidence="3 4">MG-N-17</strain>
    </source>
</reference>
<name>A0A5R8KG81_9BACT</name>
<dbReference type="Gene3D" id="2.130.10.10">
    <property type="entry name" value="YVTN repeat-like/Quinoprotein amine dehydrogenase"/>
    <property type="match status" value="1"/>
</dbReference>
<proteinExistence type="predicted"/>
<feature type="compositionally biased region" description="Basic and acidic residues" evidence="1">
    <location>
        <begin position="294"/>
        <end position="305"/>
    </location>
</feature>
<evidence type="ECO:0000313" key="3">
    <source>
        <dbReference type="EMBL" id="TLD71317.1"/>
    </source>
</evidence>
<dbReference type="EMBL" id="VAUV01000005">
    <property type="protein sequence ID" value="TLD71317.1"/>
    <property type="molecule type" value="Genomic_DNA"/>
</dbReference>
<dbReference type="Pfam" id="PF22494">
    <property type="entry name" value="choice_anch_I"/>
    <property type="match status" value="1"/>
</dbReference>
<dbReference type="PANTHER" id="PTHR46928:SF1">
    <property type="entry name" value="MESENCHYME-SPECIFIC CELL SURFACE GLYCOPROTEIN"/>
    <property type="match status" value="1"/>
</dbReference>
<evidence type="ECO:0000259" key="2">
    <source>
        <dbReference type="Pfam" id="PF22494"/>
    </source>
</evidence>
<comment type="caution">
    <text evidence="3">The sequence shown here is derived from an EMBL/GenBank/DDBJ whole genome shotgun (WGS) entry which is preliminary data.</text>
</comment>